<keyword evidence="1" id="KW-0175">Coiled coil</keyword>
<reference evidence="2 3" key="1">
    <citation type="submission" date="2016-10" db="EMBL/GenBank/DDBJ databases">
        <authorList>
            <person name="de Groot N.N."/>
        </authorList>
    </citation>
    <scope>NUCLEOTIDE SEQUENCE [LARGE SCALE GENOMIC DNA]</scope>
    <source>
        <strain evidence="2 3">CGMCC 4.6533</strain>
    </source>
</reference>
<accession>A0A1G9U8P7</accession>
<sequence length="633" mass="68649">MFPPSCPDHKLTLVMGERALYVNGDLQTARRWFDAAYRQAALRGDPPALARAALGLGGVWVHEHRTCAEAEMVRSRQRRALSMIDPWSPLSLRLHIRMRGEQDYRAGRHDTIMRFLVQARVSGDATAVAEALNLAHHCLLGPEHAAIRMELSGELIGQAAVTDRRADLLMGLMWRTVNLLMAADPHAERCLEELRGLLAQQPYLAVGYVVNAIEVMLSIRAGRFEAAEKLAGECFERGVAAGDVDATGWYGGQLGAIRWYQGRAGELLPHLSDLVSSPTLSAIDNFPLAGLALVAAITGERRTAAGHLARLRGRDLADLPRSSTWLATMYCVVETAHLLQDAETAARAYTLLSPYAGLPVLASLGVACFGSVRHSLGMAALTLGDLDLAVEHLRAAVHANLALGHWPAAALSRCRLGQALALRDGPHDAAARREQATAAAEARELGMTLPGVVGRAAKGHETCRFRRHGRHWQVELGGRLALVEHSVGMAHLAVLIANPGREILAADLAAGTWTRASEAVAAAQPMLDDQAMDTYRQRLAQLQAEIDEFESMYDLERAAALRLEREWLVSELTAATGIGGRARSFTGSEERARIAVGKAIRRALSRISAVDPAMGEELRAAVQTGLRCCYRPY</sequence>
<evidence type="ECO:0008006" key="4">
    <source>
        <dbReference type="Google" id="ProtNLM"/>
    </source>
</evidence>
<evidence type="ECO:0000313" key="2">
    <source>
        <dbReference type="EMBL" id="SDM56202.1"/>
    </source>
</evidence>
<dbReference type="EMBL" id="FNDJ01000047">
    <property type="protein sequence ID" value="SDM56202.1"/>
    <property type="molecule type" value="Genomic_DNA"/>
</dbReference>
<gene>
    <name evidence="2" type="ORF">SAMN05421869_14745</name>
</gene>
<keyword evidence="3" id="KW-1185">Reference proteome</keyword>
<protein>
    <recommendedName>
        <fullName evidence="4">MalT-like TPR region domain-containing protein</fullName>
    </recommendedName>
</protein>
<dbReference type="Proteomes" id="UP000199202">
    <property type="component" value="Unassembled WGS sequence"/>
</dbReference>
<feature type="coiled-coil region" evidence="1">
    <location>
        <begin position="532"/>
        <end position="566"/>
    </location>
</feature>
<evidence type="ECO:0000256" key="1">
    <source>
        <dbReference type="SAM" id="Coils"/>
    </source>
</evidence>
<name>A0A1G9U8P7_9ACTN</name>
<proteinExistence type="predicted"/>
<organism evidence="2 3">
    <name type="scientific">Nonomuraea jiangxiensis</name>
    <dbReference type="NCBI Taxonomy" id="633440"/>
    <lineage>
        <taxon>Bacteria</taxon>
        <taxon>Bacillati</taxon>
        <taxon>Actinomycetota</taxon>
        <taxon>Actinomycetes</taxon>
        <taxon>Streptosporangiales</taxon>
        <taxon>Streptosporangiaceae</taxon>
        <taxon>Nonomuraea</taxon>
    </lineage>
</organism>
<dbReference type="STRING" id="633440.SAMN05421869_14745"/>
<dbReference type="AlphaFoldDB" id="A0A1G9U8P7"/>
<evidence type="ECO:0000313" key="3">
    <source>
        <dbReference type="Proteomes" id="UP000199202"/>
    </source>
</evidence>